<dbReference type="InterPro" id="IPR004119">
    <property type="entry name" value="EcKL"/>
</dbReference>
<proteinExistence type="predicted"/>
<reference evidence="2" key="1">
    <citation type="submission" date="2020-11" db="EMBL/GenBank/DDBJ databases">
        <authorList>
            <person name="Tran Van P."/>
        </authorList>
    </citation>
    <scope>NUCLEOTIDE SEQUENCE</scope>
</reference>
<protein>
    <recommendedName>
        <fullName evidence="1">CHK kinase-like domain-containing protein</fullName>
    </recommendedName>
</protein>
<dbReference type="EMBL" id="CAJPEX010000325">
    <property type="protein sequence ID" value="CAG0915097.1"/>
    <property type="molecule type" value="Genomic_DNA"/>
</dbReference>
<accession>A0A7R9GBK8</accession>
<dbReference type="SMART" id="SM00587">
    <property type="entry name" value="CHK"/>
    <property type="match status" value="1"/>
</dbReference>
<dbReference type="Proteomes" id="UP000678499">
    <property type="component" value="Unassembled WGS sequence"/>
</dbReference>
<gene>
    <name evidence="2" type="ORF">NMOB1V02_LOCUS2755</name>
</gene>
<organism evidence="2">
    <name type="scientific">Notodromas monacha</name>
    <dbReference type="NCBI Taxonomy" id="399045"/>
    <lineage>
        <taxon>Eukaryota</taxon>
        <taxon>Metazoa</taxon>
        <taxon>Ecdysozoa</taxon>
        <taxon>Arthropoda</taxon>
        <taxon>Crustacea</taxon>
        <taxon>Oligostraca</taxon>
        <taxon>Ostracoda</taxon>
        <taxon>Podocopa</taxon>
        <taxon>Podocopida</taxon>
        <taxon>Cypridocopina</taxon>
        <taxon>Cypridoidea</taxon>
        <taxon>Cyprididae</taxon>
        <taxon>Notodromas</taxon>
    </lineage>
</organism>
<feature type="domain" description="CHK kinase-like" evidence="1">
    <location>
        <begin position="123"/>
        <end position="328"/>
    </location>
</feature>
<evidence type="ECO:0000313" key="2">
    <source>
        <dbReference type="EMBL" id="CAD7274945.1"/>
    </source>
</evidence>
<sequence>MTDDWFEGILKATVDKTATVISVEIKPGLEIGENYGSSTFRIRIHYKTETDDGTGGEKVLHAFAKLPPTVESHRAFLDSHDIFEREAIVYNQLLPEMYKNSVAKNVPSPKVYFASGKGETQIILMEDLVARDFALGNRRTGFDLEETKCVLEAFASFHAHSFALRERSDNRDLLKFLVKPCDPWMLYDWSGRQNRNKTLSRSPVANNLRDFRHLGGTTEENDELIRRVEEYMKTDMRERIVSLMKPTKFSCFVLGDCWVNNMMIRYEEIDGVKVPREACLLDFQVTRFARPMMDLAYFWYTSTCREVFNNFDVVFEFYYEEFVKWLKLLGSQMGQTLTLSELLEEFEAVEEMGFNMSLFGLAVLMISREDFGEDYGQGGFAEDFPRLVENVLNGSNGKKKSPPRMWTAPLSSRPWDARQAGEKQQRTNAASEGCEAVKQGGCGVLVPNEFWLFPTAKNDLIGIAFEERNSLISAIKTAV</sequence>
<evidence type="ECO:0000313" key="3">
    <source>
        <dbReference type="Proteomes" id="UP000678499"/>
    </source>
</evidence>
<name>A0A7R9GBK8_9CRUS</name>
<keyword evidence="3" id="KW-1185">Reference proteome</keyword>
<dbReference type="InterPro" id="IPR011009">
    <property type="entry name" value="Kinase-like_dom_sf"/>
</dbReference>
<dbReference type="Pfam" id="PF02958">
    <property type="entry name" value="EcKL"/>
    <property type="match status" value="1"/>
</dbReference>
<dbReference type="PANTHER" id="PTHR11012:SF30">
    <property type="entry name" value="PROTEIN KINASE-LIKE DOMAIN-CONTAINING"/>
    <property type="match status" value="1"/>
</dbReference>
<dbReference type="OrthoDB" id="5396515at2759"/>
<dbReference type="AlphaFoldDB" id="A0A7R9GBK8"/>
<dbReference type="EMBL" id="OA882362">
    <property type="protein sequence ID" value="CAD7274945.1"/>
    <property type="molecule type" value="Genomic_DNA"/>
</dbReference>
<evidence type="ECO:0000259" key="1">
    <source>
        <dbReference type="SMART" id="SM00587"/>
    </source>
</evidence>
<dbReference type="Gene3D" id="3.90.1200.10">
    <property type="match status" value="1"/>
</dbReference>
<dbReference type="PANTHER" id="PTHR11012">
    <property type="entry name" value="PROTEIN KINASE-LIKE DOMAIN-CONTAINING"/>
    <property type="match status" value="1"/>
</dbReference>
<dbReference type="InterPro" id="IPR015897">
    <property type="entry name" value="CHK_kinase-like"/>
</dbReference>
<dbReference type="SUPFAM" id="SSF56112">
    <property type="entry name" value="Protein kinase-like (PK-like)"/>
    <property type="match status" value="1"/>
</dbReference>